<proteinExistence type="predicted"/>
<reference evidence="1" key="1">
    <citation type="journal article" date="2022" name="Genome Biol. Evol.">
        <title>A New Gene Family Diagnostic for Intracellular Biomineralization of Amorphous Ca Carbonates by Cyanobacteria.</title>
        <authorList>
            <person name="Benzerara K."/>
            <person name="Duprat E."/>
            <person name="Bitard-Feildel T."/>
            <person name="Caumes G."/>
            <person name="Cassier-Chauvat C."/>
            <person name="Chauvat F."/>
            <person name="Dezi M."/>
            <person name="Diop S.I."/>
            <person name="Gaschignard G."/>
            <person name="Gorgen S."/>
            <person name="Gugger M."/>
            <person name="Lopez-Garcia P."/>
            <person name="Millet M."/>
            <person name="Skouri-Panet F."/>
            <person name="Moreira D."/>
            <person name="Callebaut I."/>
        </authorList>
    </citation>
    <scope>NUCLEOTIDE SEQUENCE</scope>
    <source>
        <strain evidence="1">G9</strain>
    </source>
</reference>
<accession>A0ABT6EZR8</accession>
<comment type="caution">
    <text evidence="1">The sequence shown here is derived from an EMBL/GenBank/DDBJ whole genome shotgun (WGS) entry which is preliminary data.</text>
</comment>
<protein>
    <submittedName>
        <fullName evidence="1">Uncharacterized protein</fullName>
    </submittedName>
</protein>
<dbReference type="EMBL" id="JAKKUT010000002">
    <property type="protein sequence ID" value="MDG2991073.1"/>
    <property type="molecule type" value="Genomic_DNA"/>
</dbReference>
<evidence type="ECO:0000313" key="1">
    <source>
        <dbReference type="EMBL" id="MDG2991073.1"/>
    </source>
</evidence>
<organism evidence="1 2">
    <name type="scientific">Candidatus Synechococcus calcipolaris G9</name>
    <dbReference type="NCBI Taxonomy" id="1497997"/>
    <lineage>
        <taxon>Bacteria</taxon>
        <taxon>Bacillati</taxon>
        <taxon>Cyanobacteriota</taxon>
        <taxon>Cyanophyceae</taxon>
        <taxon>Synechococcales</taxon>
        <taxon>Synechococcaceae</taxon>
        <taxon>Synechococcus</taxon>
    </lineage>
</organism>
<sequence>MSLVKHFLQQRVVIKRVVLLHTTETATNAQDTQEWLLSEVATLTAEAIALFPVSAAFSADPINQLLAVHEARQALEKAKKEQSPQDRLELNGSSGTPTMKSCWSILQAMGFAPRSHVWQIRNPKKMQPGQARVFAVDVNALKNEVDNQLIQCQVRNYNYQGALISLQNSSLASPVLEALLNYGYYRQVRDFDRAFNALYLVKDEVDSVWLKEIATLRRKEMTAILRDAYFQAQILLKLKRYAEFLVVLSGLHENLIRFLVTDRNHIGLQILTKPGDRDQAWTIIRQFDQGQLYQFLQGYRLPSGMALRVSSEDAIGRFTLIAILDYFPDLREVVLAIKEINEYCDRRNEAVHQLAGVSAIEDQEKLLKNLRRAIQFVVSLGEGNPFDRLNKEVCGLLDRAVAGV</sequence>
<dbReference type="Proteomes" id="UP001154265">
    <property type="component" value="Unassembled WGS sequence"/>
</dbReference>
<evidence type="ECO:0000313" key="2">
    <source>
        <dbReference type="Proteomes" id="UP001154265"/>
    </source>
</evidence>
<gene>
    <name evidence="1" type="ORF">L3556_09065</name>
</gene>
<dbReference type="RefSeq" id="WP_277866953.1">
    <property type="nucleotide sequence ID" value="NZ_JAKKUT010000002.1"/>
</dbReference>
<name>A0ABT6EZR8_9SYNE</name>
<reference evidence="1" key="2">
    <citation type="submission" date="2022-01" db="EMBL/GenBank/DDBJ databases">
        <authorList>
            <person name="Zivanovic Y."/>
            <person name="Moreira D."/>
            <person name="Lopez-Garcia P."/>
        </authorList>
    </citation>
    <scope>NUCLEOTIDE SEQUENCE</scope>
    <source>
        <strain evidence="1">G9</strain>
    </source>
</reference>
<keyword evidence="2" id="KW-1185">Reference proteome</keyword>